<proteinExistence type="predicted"/>
<evidence type="ECO:0000313" key="1">
    <source>
        <dbReference type="EMBL" id="MBB5219851.1"/>
    </source>
</evidence>
<dbReference type="EMBL" id="JACHFR010000004">
    <property type="protein sequence ID" value="MBB5219851.1"/>
    <property type="molecule type" value="Genomic_DNA"/>
</dbReference>
<protein>
    <submittedName>
        <fullName evidence="1">Uncharacterized protein</fullName>
    </submittedName>
</protein>
<keyword evidence="2" id="KW-1185">Reference proteome</keyword>
<name>A0A840SKG9_9SPIR</name>
<organism evidence="1 2">
    <name type="scientific">Treponema rectale</name>
    <dbReference type="NCBI Taxonomy" id="744512"/>
    <lineage>
        <taxon>Bacteria</taxon>
        <taxon>Pseudomonadati</taxon>
        <taxon>Spirochaetota</taxon>
        <taxon>Spirochaetia</taxon>
        <taxon>Spirochaetales</taxon>
        <taxon>Treponemataceae</taxon>
        <taxon>Treponema</taxon>
    </lineage>
</organism>
<comment type="caution">
    <text evidence="1">The sequence shown here is derived from an EMBL/GenBank/DDBJ whole genome shotgun (WGS) entry which is preliminary data.</text>
</comment>
<accession>A0A840SKG9</accession>
<gene>
    <name evidence="1" type="ORF">HNP77_002240</name>
</gene>
<dbReference type="AlphaFoldDB" id="A0A840SKG9"/>
<sequence length="81" mass="9730">MKFIFCHYILRNYFKEFYSINQDKQKDDVLFEYMTYGVLSKVALESDENLKKEYLKSLLNLSKKIEVCPWFVLKTGISMNV</sequence>
<dbReference type="Proteomes" id="UP000578697">
    <property type="component" value="Unassembled WGS sequence"/>
</dbReference>
<dbReference type="RefSeq" id="WP_184653369.1">
    <property type="nucleotide sequence ID" value="NZ_JACHFR010000004.1"/>
</dbReference>
<evidence type="ECO:0000313" key="2">
    <source>
        <dbReference type="Proteomes" id="UP000578697"/>
    </source>
</evidence>
<reference evidence="1 2" key="1">
    <citation type="submission" date="2020-08" db="EMBL/GenBank/DDBJ databases">
        <title>Genomic Encyclopedia of Type Strains, Phase IV (KMG-IV): sequencing the most valuable type-strain genomes for metagenomic binning, comparative biology and taxonomic classification.</title>
        <authorList>
            <person name="Goeker M."/>
        </authorList>
    </citation>
    <scope>NUCLEOTIDE SEQUENCE [LARGE SCALE GENOMIC DNA]</scope>
    <source>
        <strain evidence="1 2">DSM 103679</strain>
    </source>
</reference>